<feature type="region of interest" description="Disordered" evidence="1">
    <location>
        <begin position="132"/>
        <end position="158"/>
    </location>
</feature>
<name>A0ABW3DJ03_9ACTN</name>
<feature type="compositionally biased region" description="Basic residues" evidence="1">
    <location>
        <begin position="144"/>
        <end position="158"/>
    </location>
</feature>
<keyword evidence="4" id="KW-1185">Reference proteome</keyword>
<gene>
    <name evidence="3" type="ORF">ACFQ08_04875</name>
</gene>
<evidence type="ECO:0000259" key="2">
    <source>
        <dbReference type="Pfam" id="PF03551"/>
    </source>
</evidence>
<evidence type="ECO:0000256" key="1">
    <source>
        <dbReference type="SAM" id="MobiDB-lite"/>
    </source>
</evidence>
<dbReference type="SUPFAM" id="SSF46785">
    <property type="entry name" value="Winged helix' DNA-binding domain"/>
    <property type="match status" value="1"/>
</dbReference>
<dbReference type="InterPro" id="IPR005149">
    <property type="entry name" value="Tscrpt_reg_PadR_N"/>
</dbReference>
<dbReference type="InterPro" id="IPR036388">
    <property type="entry name" value="WH-like_DNA-bd_sf"/>
</dbReference>
<accession>A0ABW3DJ03</accession>
<dbReference type="EMBL" id="JBHTHX010000087">
    <property type="protein sequence ID" value="MFD0883890.1"/>
    <property type="molecule type" value="Genomic_DNA"/>
</dbReference>
<dbReference type="Pfam" id="PF03551">
    <property type="entry name" value="PadR"/>
    <property type="match status" value="1"/>
</dbReference>
<feature type="domain" description="Transcription regulator PadR N-terminal" evidence="2">
    <location>
        <begin position="10"/>
        <end position="83"/>
    </location>
</feature>
<protein>
    <submittedName>
        <fullName evidence="3">PadR family transcriptional regulator</fullName>
    </submittedName>
</protein>
<sequence>MGLREQSYLILLALSEGPLHGYGVTKTVRELSEERVRLGAGTLYGALDRLAADGLVTMAGEEVVDGRHRRYYDLTKHGREILTEETSRLIRLTATARRRLALRPAAVEVEDLPQGPVREGVRLVEREFRRIDHRGPEGRDPCRGHSHPNPRSKSRIPP</sequence>
<dbReference type="Gene3D" id="1.10.10.10">
    <property type="entry name" value="Winged helix-like DNA-binding domain superfamily/Winged helix DNA-binding domain"/>
    <property type="match status" value="1"/>
</dbReference>
<proteinExistence type="predicted"/>
<dbReference type="Proteomes" id="UP001597024">
    <property type="component" value="Unassembled WGS sequence"/>
</dbReference>
<evidence type="ECO:0000313" key="4">
    <source>
        <dbReference type="Proteomes" id="UP001597024"/>
    </source>
</evidence>
<reference evidence="4" key="1">
    <citation type="journal article" date="2019" name="Int. J. Syst. Evol. Microbiol.">
        <title>The Global Catalogue of Microorganisms (GCM) 10K type strain sequencing project: providing services to taxonomists for standard genome sequencing and annotation.</title>
        <authorList>
            <consortium name="The Broad Institute Genomics Platform"/>
            <consortium name="The Broad Institute Genome Sequencing Center for Infectious Disease"/>
            <person name="Wu L."/>
            <person name="Ma J."/>
        </authorList>
    </citation>
    <scope>NUCLEOTIDE SEQUENCE [LARGE SCALE GENOMIC DNA]</scope>
    <source>
        <strain evidence="4">CCUG 62974</strain>
    </source>
</reference>
<dbReference type="PANTHER" id="PTHR33169:SF13">
    <property type="entry name" value="PADR-FAMILY TRANSCRIPTIONAL REGULATOR"/>
    <property type="match status" value="1"/>
</dbReference>
<feature type="compositionally biased region" description="Basic and acidic residues" evidence="1">
    <location>
        <begin position="132"/>
        <end position="143"/>
    </location>
</feature>
<dbReference type="InterPro" id="IPR036390">
    <property type="entry name" value="WH_DNA-bd_sf"/>
</dbReference>
<comment type="caution">
    <text evidence="3">The sequence shown here is derived from an EMBL/GenBank/DDBJ whole genome shotgun (WGS) entry which is preliminary data.</text>
</comment>
<dbReference type="InterPro" id="IPR052509">
    <property type="entry name" value="Metal_resp_DNA-bind_regulator"/>
</dbReference>
<evidence type="ECO:0000313" key="3">
    <source>
        <dbReference type="EMBL" id="MFD0883890.1"/>
    </source>
</evidence>
<organism evidence="3 4">
    <name type="scientific">Streptosporangium algeriense</name>
    <dbReference type="NCBI Taxonomy" id="1682748"/>
    <lineage>
        <taxon>Bacteria</taxon>
        <taxon>Bacillati</taxon>
        <taxon>Actinomycetota</taxon>
        <taxon>Actinomycetes</taxon>
        <taxon>Streptosporangiales</taxon>
        <taxon>Streptosporangiaceae</taxon>
        <taxon>Streptosporangium</taxon>
    </lineage>
</organism>
<dbReference type="PANTHER" id="PTHR33169">
    <property type="entry name" value="PADR-FAMILY TRANSCRIPTIONAL REGULATOR"/>
    <property type="match status" value="1"/>
</dbReference>